<evidence type="ECO:0000256" key="1">
    <source>
        <dbReference type="ARBA" id="ARBA00004196"/>
    </source>
</evidence>
<comment type="subcellular location">
    <subcellularLocation>
        <location evidence="1">Cell envelope</location>
    </subcellularLocation>
</comment>
<dbReference type="GO" id="GO:0030313">
    <property type="term" value="C:cell envelope"/>
    <property type="evidence" value="ECO:0007669"/>
    <property type="project" value="UniProtKB-SubCell"/>
</dbReference>
<protein>
    <submittedName>
        <fullName evidence="6">ABC transporter substrate-binding protein</fullName>
    </submittedName>
</protein>
<evidence type="ECO:0000256" key="5">
    <source>
        <dbReference type="SAM" id="SignalP"/>
    </source>
</evidence>
<name>A0A261ESC2_9BIFI</name>
<dbReference type="PANTHER" id="PTHR42953:SF1">
    <property type="entry name" value="METAL-BINDING PROTEIN HI_0362-RELATED"/>
    <property type="match status" value="1"/>
</dbReference>
<accession>A0A261ESC2</accession>
<reference evidence="6 7" key="1">
    <citation type="journal article" date="2017" name="BMC Genomics">
        <title>Comparative genomic and phylogenomic analyses of the Bifidobacteriaceae family.</title>
        <authorList>
            <person name="Lugli G.A."/>
            <person name="Milani C."/>
            <person name="Turroni F."/>
            <person name="Duranti S."/>
            <person name="Mancabelli L."/>
            <person name="Mangifesta M."/>
            <person name="Ferrario C."/>
            <person name="Modesto M."/>
            <person name="Mattarelli P."/>
            <person name="Jiri K."/>
            <person name="van Sinderen D."/>
            <person name="Ventura M."/>
        </authorList>
    </citation>
    <scope>NUCLEOTIDE SEQUENCE [LARGE SCALE GENOMIC DNA]</scope>
    <source>
        <strain evidence="6 7">DSM 24742</strain>
    </source>
</reference>
<evidence type="ECO:0000313" key="6">
    <source>
        <dbReference type="EMBL" id="OZG49770.1"/>
    </source>
</evidence>
<keyword evidence="3" id="KW-0479">Metal-binding</keyword>
<comment type="caution">
    <text evidence="6">The sequence shown here is derived from an EMBL/GenBank/DDBJ whole genome shotgun (WGS) entry which is preliminary data.</text>
</comment>
<proteinExistence type="predicted"/>
<dbReference type="PANTHER" id="PTHR42953">
    <property type="entry name" value="HIGH-AFFINITY ZINC UPTAKE SYSTEM PROTEIN ZNUA-RELATED"/>
    <property type="match status" value="1"/>
</dbReference>
<feature type="signal peptide" evidence="5">
    <location>
        <begin position="1"/>
        <end position="22"/>
    </location>
</feature>
<dbReference type="RefSeq" id="WP_094661373.1">
    <property type="nucleotide sequence ID" value="NZ_MWWR01000018.1"/>
</dbReference>
<dbReference type="InterPro" id="IPR006127">
    <property type="entry name" value="ZnuA-like"/>
</dbReference>
<dbReference type="EMBL" id="MWWR01000018">
    <property type="protein sequence ID" value="OZG49770.1"/>
    <property type="molecule type" value="Genomic_DNA"/>
</dbReference>
<organism evidence="6 7">
    <name type="scientific">Pseudoscardovia radai</name>
    <dbReference type="NCBI Taxonomy" id="987066"/>
    <lineage>
        <taxon>Bacteria</taxon>
        <taxon>Bacillati</taxon>
        <taxon>Actinomycetota</taxon>
        <taxon>Actinomycetes</taxon>
        <taxon>Bifidobacteriales</taxon>
        <taxon>Bifidobacteriaceae</taxon>
        <taxon>Pseudoscardovia</taxon>
    </lineage>
</organism>
<sequence length="317" mass="32976">MLRRHRIIAALTAGAVIAVPLAGCGSSSSSSGDASSSDGSKVSVVASISQWGSVAAKIGGDDVSVTSVVTSSSGTTSHEYEPTTQDVANLTGADIAIVNGAGYDSWAVNALADDTDTTVINVADLMNVQEGANPHLWFSVDAIDKTASAVLDALKASDSAHSSDYDTNYAAWTKAYDSLKQSLDIVKQETNGRTYVATESVAQYLLDDLGMIDKTPEGFKNATANESEPSAQDIDEMTQIVQNKQVDVLVVNDSETSDIATNLDSAGQNSKISIFHVTESMPSEVSNVLDWINMLAASLMMTIPSSSSASASASASE</sequence>
<gene>
    <name evidence="6" type="ORF">PSRA_1575</name>
</gene>
<dbReference type="SUPFAM" id="SSF53807">
    <property type="entry name" value="Helical backbone' metal receptor"/>
    <property type="match status" value="1"/>
</dbReference>
<dbReference type="Pfam" id="PF01297">
    <property type="entry name" value="ZnuA"/>
    <property type="match status" value="1"/>
</dbReference>
<dbReference type="Proteomes" id="UP000216725">
    <property type="component" value="Unassembled WGS sequence"/>
</dbReference>
<evidence type="ECO:0000313" key="7">
    <source>
        <dbReference type="Proteomes" id="UP000216725"/>
    </source>
</evidence>
<keyword evidence="7" id="KW-1185">Reference proteome</keyword>
<dbReference type="GO" id="GO:0030001">
    <property type="term" value="P:metal ion transport"/>
    <property type="evidence" value="ECO:0007669"/>
    <property type="project" value="InterPro"/>
</dbReference>
<keyword evidence="4 5" id="KW-0732">Signal</keyword>
<evidence type="ECO:0000256" key="3">
    <source>
        <dbReference type="ARBA" id="ARBA00022723"/>
    </source>
</evidence>
<dbReference type="Gene3D" id="3.40.50.1980">
    <property type="entry name" value="Nitrogenase molybdenum iron protein domain"/>
    <property type="match status" value="2"/>
</dbReference>
<keyword evidence="2" id="KW-0813">Transport</keyword>
<evidence type="ECO:0000256" key="4">
    <source>
        <dbReference type="ARBA" id="ARBA00022729"/>
    </source>
</evidence>
<dbReference type="OrthoDB" id="5296019at2"/>
<feature type="chain" id="PRO_5038622007" evidence="5">
    <location>
        <begin position="23"/>
        <end position="317"/>
    </location>
</feature>
<dbReference type="AlphaFoldDB" id="A0A261ESC2"/>
<dbReference type="InterPro" id="IPR050492">
    <property type="entry name" value="Bact_metal-bind_prot9"/>
</dbReference>
<dbReference type="GO" id="GO:0046872">
    <property type="term" value="F:metal ion binding"/>
    <property type="evidence" value="ECO:0007669"/>
    <property type="project" value="UniProtKB-KW"/>
</dbReference>
<evidence type="ECO:0000256" key="2">
    <source>
        <dbReference type="ARBA" id="ARBA00022448"/>
    </source>
</evidence>